<accession>A0AAE1BZ06</accession>
<sequence length="188" mass="21468">MKMHSASVSPLLALPIELQLTIYELAVASPEPLLLNCACNSSYRNNFKELKKDTEAWKNGTKHAPHEPGLMKTNRQIRNLTLPIFYGQNTFRMHYCSGTDDLPALEWLANIGETKRRMLLLFFLYDRNVGYDGMSPRHILQINLKLRAKYDVTIEPVMARLCVCWHVSFHGIEALERVGGLEGPVGRR</sequence>
<feature type="domain" description="2EXR" evidence="1">
    <location>
        <begin position="14"/>
        <end position="88"/>
    </location>
</feature>
<comment type="caution">
    <text evidence="2">The sequence shown here is derived from an EMBL/GenBank/DDBJ whole genome shotgun (WGS) entry which is preliminary data.</text>
</comment>
<dbReference type="PANTHER" id="PTHR42085">
    <property type="entry name" value="F-BOX DOMAIN-CONTAINING PROTEIN"/>
    <property type="match status" value="1"/>
</dbReference>
<proteinExistence type="predicted"/>
<evidence type="ECO:0000313" key="3">
    <source>
        <dbReference type="Proteomes" id="UP001274830"/>
    </source>
</evidence>
<evidence type="ECO:0000313" key="2">
    <source>
        <dbReference type="EMBL" id="KAK3673099.1"/>
    </source>
</evidence>
<protein>
    <recommendedName>
        <fullName evidence="1">2EXR domain-containing protein</fullName>
    </recommendedName>
</protein>
<evidence type="ECO:0000259" key="1">
    <source>
        <dbReference type="Pfam" id="PF20150"/>
    </source>
</evidence>
<keyword evidence="3" id="KW-1185">Reference proteome</keyword>
<dbReference type="InterPro" id="IPR038883">
    <property type="entry name" value="AN11006-like"/>
</dbReference>
<dbReference type="Pfam" id="PF20150">
    <property type="entry name" value="2EXR"/>
    <property type="match status" value="1"/>
</dbReference>
<reference evidence="2" key="1">
    <citation type="submission" date="2023-07" db="EMBL/GenBank/DDBJ databases">
        <title>Black Yeasts Isolated from many extreme environments.</title>
        <authorList>
            <person name="Coleine C."/>
            <person name="Stajich J.E."/>
            <person name="Selbmann L."/>
        </authorList>
    </citation>
    <scope>NUCLEOTIDE SEQUENCE</scope>
    <source>
        <strain evidence="2">CCFEE 5485</strain>
    </source>
</reference>
<dbReference type="AlphaFoldDB" id="A0AAE1BZ06"/>
<gene>
    <name evidence="2" type="ORF">LTR78_006939</name>
</gene>
<organism evidence="2 3">
    <name type="scientific">Recurvomyces mirabilis</name>
    <dbReference type="NCBI Taxonomy" id="574656"/>
    <lineage>
        <taxon>Eukaryota</taxon>
        <taxon>Fungi</taxon>
        <taxon>Dikarya</taxon>
        <taxon>Ascomycota</taxon>
        <taxon>Pezizomycotina</taxon>
        <taxon>Dothideomycetes</taxon>
        <taxon>Dothideomycetidae</taxon>
        <taxon>Mycosphaerellales</taxon>
        <taxon>Teratosphaeriaceae</taxon>
        <taxon>Recurvomyces</taxon>
    </lineage>
</organism>
<name>A0AAE1BZ06_9PEZI</name>
<dbReference type="EMBL" id="JAUTXT010000027">
    <property type="protein sequence ID" value="KAK3673099.1"/>
    <property type="molecule type" value="Genomic_DNA"/>
</dbReference>
<dbReference type="Proteomes" id="UP001274830">
    <property type="component" value="Unassembled WGS sequence"/>
</dbReference>
<dbReference type="PANTHER" id="PTHR42085:SF2">
    <property type="entry name" value="F-BOX DOMAIN-CONTAINING PROTEIN"/>
    <property type="match status" value="1"/>
</dbReference>
<dbReference type="InterPro" id="IPR045518">
    <property type="entry name" value="2EXR"/>
</dbReference>